<feature type="transmembrane region" description="Helical" evidence="1">
    <location>
        <begin position="81"/>
        <end position="106"/>
    </location>
</feature>
<comment type="caution">
    <text evidence="2">The sequence shown here is derived from an EMBL/GenBank/DDBJ whole genome shotgun (WGS) entry which is preliminary data.</text>
</comment>
<feature type="transmembrane region" description="Helical" evidence="1">
    <location>
        <begin position="215"/>
        <end position="237"/>
    </location>
</feature>
<keyword evidence="1" id="KW-0472">Membrane</keyword>
<feature type="transmembrane region" description="Helical" evidence="1">
    <location>
        <begin position="144"/>
        <end position="164"/>
    </location>
</feature>
<name>X1FD91_9ZZZZ</name>
<keyword evidence="1" id="KW-0812">Transmembrane</keyword>
<protein>
    <submittedName>
        <fullName evidence="2">Uncharacterized protein</fullName>
    </submittedName>
</protein>
<feature type="non-terminal residue" evidence="2">
    <location>
        <position position="1"/>
    </location>
</feature>
<dbReference type="AlphaFoldDB" id="X1FD91"/>
<feature type="transmembrane region" description="Helical" evidence="1">
    <location>
        <begin position="184"/>
        <end position="203"/>
    </location>
</feature>
<evidence type="ECO:0000256" key="1">
    <source>
        <dbReference type="SAM" id="Phobius"/>
    </source>
</evidence>
<keyword evidence="1" id="KW-1133">Transmembrane helix</keyword>
<reference evidence="2" key="1">
    <citation type="journal article" date="2014" name="Front. Microbiol.">
        <title>High frequency of phylogenetically diverse reductive dehalogenase-homologous genes in deep subseafloor sedimentary metagenomes.</title>
        <authorList>
            <person name="Kawai M."/>
            <person name="Futagami T."/>
            <person name="Toyoda A."/>
            <person name="Takaki Y."/>
            <person name="Nishi S."/>
            <person name="Hori S."/>
            <person name="Arai W."/>
            <person name="Tsubouchi T."/>
            <person name="Morono Y."/>
            <person name="Uchiyama I."/>
            <person name="Ito T."/>
            <person name="Fujiyama A."/>
            <person name="Inagaki F."/>
            <person name="Takami H."/>
        </authorList>
    </citation>
    <scope>NUCLEOTIDE SEQUENCE</scope>
    <source>
        <strain evidence="2">Expedition CK06-06</strain>
    </source>
</reference>
<dbReference type="EMBL" id="BARU01002689">
    <property type="protein sequence ID" value="GAH30475.1"/>
    <property type="molecule type" value="Genomic_DNA"/>
</dbReference>
<gene>
    <name evidence="2" type="ORF">S03H2_06223</name>
</gene>
<feature type="transmembrane region" description="Helical" evidence="1">
    <location>
        <begin position="6"/>
        <end position="24"/>
    </location>
</feature>
<evidence type="ECO:0000313" key="2">
    <source>
        <dbReference type="EMBL" id="GAH30475.1"/>
    </source>
</evidence>
<feature type="transmembrane region" description="Helical" evidence="1">
    <location>
        <begin position="36"/>
        <end position="61"/>
    </location>
</feature>
<proteinExistence type="predicted"/>
<organism evidence="2">
    <name type="scientific">marine sediment metagenome</name>
    <dbReference type="NCBI Taxonomy" id="412755"/>
    <lineage>
        <taxon>unclassified sequences</taxon>
        <taxon>metagenomes</taxon>
        <taxon>ecological metagenomes</taxon>
    </lineage>
</organism>
<sequence>LQFIGMVFETFIILVALIFLVLILMKYYEKKHQLTLYLFLIFLSYIIAIVFSWLSKVFILYSGIDYVYNSILPDPSTPLSWILLRIVDFRISFVFLSIGIYLSYIFKVKVFGKGYNKVLRIVITLYAIITAGFALFVYQRGETLYDVFAFLFIFIFMAVIYIPFFIESFQSFKDTDNKVFKTAFLSLAIMAIFFILVPLSFLIDRILILAGGPGFSLFYFLAWIFVIFAILGAYFGYIRPKSEK</sequence>
<feature type="transmembrane region" description="Helical" evidence="1">
    <location>
        <begin position="118"/>
        <end position="138"/>
    </location>
</feature>
<accession>X1FD91</accession>